<dbReference type="PANTHER" id="PTHR19211:SF14">
    <property type="entry name" value="ATP-BINDING CASSETTE SUB-FAMILY F MEMBER 1"/>
    <property type="match status" value="1"/>
</dbReference>
<feature type="domain" description="ABC transporter" evidence="5">
    <location>
        <begin position="211"/>
        <end position="569"/>
    </location>
</feature>
<proteinExistence type="predicted"/>
<sequence>MAMHARAALCVFIAEEAILDYVVGVTLDWWADAMPTGDVDTLAELIRDFVLDPAAAGAASARHIDALRGGGAEASGAARPAREGWGDDEPDAAPATPPALEPIDMRLEDVAARDEPPPQPPPPPPPLLVAPASARAQRGRHGTERAPNAAHAAAEAGAPDSSASGAAEPLDAESLEWERARAEGGAWGGRGRGGRAVARQFASMSTRTRHVLLQNVHLAYAGKELLSGARLNLQPGRRYALLGTNGVGKSTLLRQIARGALPGFPQHLSVALVAQDEGDEQHGASSARVPAARDARPPLDRLIELVGTSRLDALRAERAALEAALDELAARAAREAVDGAETDPPAERERAAAELSATAEQLCLVEQELDELGVGSDGALGEQGRRPRSASDGGAQPEAMLCALGFCDACAACVAATGATRTAEPRAQCARPCMRCTPSHELSGGWRMRLRLAAALLSGADLLLLDEPTNHLDMPAALWLEVALRGTGGAEPGAGACALGEASGGGGALAAAAALRLAECMLLLVSHDATFIRAVATDIIAFETDAAQRGTLRQFRGGLDEFERAEAEAAQRLGSRLDARARQEAAARASADALRRAAQRAHGTDGGGAAARQAKQKAAKAERIGLFREDGKAFKLNSLKTLDEKALRLPSRAEASQLCADPSELPFRFPTPPRGGMRGLSDADDALVALDGAAVGYARAAGAAADGGRAPVLRELTLALRASARVAIVGDNGQGKSTLLRLLHGELQPCEGSARARPGVRIAYAPQQLADALAPHGAQPAARCYDGERFGAGELEARTRLGRFGLRGGTAMLPINALSGGQRVRLALAALTWDRPHALLLDEPTNHLDTHALDALAAGLRAFAGAVALVSHNRHFCAQVCDELWVVEAGSAHRMRADAPDAPFAALFASHEARVLAAALARGSADGGARAGTTARAARRVAELDASDVRAAGGTRRGAGGKRGGAGAARIALL</sequence>
<accession>A0A8J6C6C9</accession>
<dbReference type="GO" id="GO:0016887">
    <property type="term" value="F:ATP hydrolysis activity"/>
    <property type="evidence" value="ECO:0007669"/>
    <property type="project" value="InterPro"/>
</dbReference>
<feature type="domain" description="ABC transporter" evidence="5">
    <location>
        <begin position="698"/>
        <end position="914"/>
    </location>
</feature>
<reference evidence="6" key="1">
    <citation type="submission" date="2021-05" db="EMBL/GenBank/DDBJ databases">
        <title>The genome of the haptophyte Pavlova lutheri (Diacronema luteri, Pavlovales) - a model for lipid biosynthesis in eukaryotic algae.</title>
        <authorList>
            <person name="Hulatt C.J."/>
            <person name="Posewitz M.C."/>
        </authorList>
    </citation>
    <scope>NUCLEOTIDE SEQUENCE</scope>
    <source>
        <strain evidence="6">NIVA-4/92</strain>
    </source>
</reference>
<evidence type="ECO:0000256" key="2">
    <source>
        <dbReference type="ARBA" id="ARBA00022741"/>
    </source>
</evidence>
<dbReference type="SMART" id="SM00382">
    <property type="entry name" value="AAA"/>
    <property type="match status" value="2"/>
</dbReference>
<gene>
    <name evidence="6" type="ORF">KFE25_011045</name>
</gene>
<dbReference type="InterPro" id="IPR027417">
    <property type="entry name" value="P-loop_NTPase"/>
</dbReference>
<protein>
    <recommendedName>
        <fullName evidence="5">ABC transporter domain-containing protein</fullName>
    </recommendedName>
</protein>
<feature type="region of interest" description="Disordered" evidence="4">
    <location>
        <begin position="588"/>
        <end position="615"/>
    </location>
</feature>
<feature type="compositionally biased region" description="Low complexity" evidence="4">
    <location>
        <begin position="146"/>
        <end position="169"/>
    </location>
</feature>
<evidence type="ECO:0000256" key="4">
    <source>
        <dbReference type="SAM" id="MobiDB-lite"/>
    </source>
</evidence>
<dbReference type="CDD" id="cd03221">
    <property type="entry name" value="ABCF_EF-3"/>
    <property type="match status" value="1"/>
</dbReference>
<feature type="compositionally biased region" description="Pro residues" evidence="4">
    <location>
        <begin position="117"/>
        <end position="128"/>
    </location>
</feature>
<dbReference type="OrthoDB" id="2110130at2759"/>
<feature type="region of interest" description="Disordered" evidence="4">
    <location>
        <begin position="374"/>
        <end position="394"/>
    </location>
</feature>
<comment type="caution">
    <text evidence="6">The sequence shown here is derived from an EMBL/GenBank/DDBJ whole genome shotgun (WGS) entry which is preliminary data.</text>
</comment>
<evidence type="ECO:0000256" key="3">
    <source>
        <dbReference type="ARBA" id="ARBA00022840"/>
    </source>
</evidence>
<dbReference type="InterPro" id="IPR050611">
    <property type="entry name" value="ABCF"/>
</dbReference>
<evidence type="ECO:0000313" key="7">
    <source>
        <dbReference type="Proteomes" id="UP000751190"/>
    </source>
</evidence>
<dbReference type="SUPFAM" id="SSF52540">
    <property type="entry name" value="P-loop containing nucleoside triphosphate hydrolases"/>
    <property type="match status" value="2"/>
</dbReference>
<dbReference type="FunFam" id="3.40.50.300:FF:001197">
    <property type="entry name" value="Putative ATP-binding cassette family ATPase"/>
    <property type="match status" value="1"/>
</dbReference>
<dbReference type="InterPro" id="IPR003439">
    <property type="entry name" value="ABC_transporter-like_ATP-bd"/>
</dbReference>
<dbReference type="PANTHER" id="PTHR19211">
    <property type="entry name" value="ATP-BINDING TRANSPORT PROTEIN-RELATED"/>
    <property type="match status" value="1"/>
</dbReference>
<evidence type="ECO:0000256" key="1">
    <source>
        <dbReference type="ARBA" id="ARBA00022737"/>
    </source>
</evidence>
<feature type="region of interest" description="Disordered" evidence="4">
    <location>
        <begin position="70"/>
        <end position="100"/>
    </location>
</feature>
<dbReference type="Proteomes" id="UP000751190">
    <property type="component" value="Unassembled WGS sequence"/>
</dbReference>
<dbReference type="PROSITE" id="PS50893">
    <property type="entry name" value="ABC_TRANSPORTER_2"/>
    <property type="match status" value="2"/>
</dbReference>
<evidence type="ECO:0000313" key="6">
    <source>
        <dbReference type="EMBL" id="KAG8459996.1"/>
    </source>
</evidence>
<keyword evidence="1" id="KW-0677">Repeat</keyword>
<dbReference type="GO" id="GO:0005524">
    <property type="term" value="F:ATP binding"/>
    <property type="evidence" value="ECO:0007669"/>
    <property type="project" value="UniProtKB-KW"/>
</dbReference>
<organism evidence="6 7">
    <name type="scientific">Diacronema lutheri</name>
    <name type="common">Unicellular marine alga</name>
    <name type="synonym">Monochrysis lutheri</name>
    <dbReference type="NCBI Taxonomy" id="2081491"/>
    <lineage>
        <taxon>Eukaryota</taxon>
        <taxon>Haptista</taxon>
        <taxon>Haptophyta</taxon>
        <taxon>Pavlovophyceae</taxon>
        <taxon>Pavlovales</taxon>
        <taxon>Pavlovaceae</taxon>
        <taxon>Diacronema</taxon>
    </lineage>
</organism>
<keyword evidence="3" id="KW-0067">ATP-binding</keyword>
<evidence type="ECO:0000259" key="5">
    <source>
        <dbReference type="PROSITE" id="PS50893"/>
    </source>
</evidence>
<dbReference type="PROSITE" id="PS00211">
    <property type="entry name" value="ABC_TRANSPORTER_1"/>
    <property type="match status" value="2"/>
</dbReference>
<dbReference type="Gene3D" id="3.40.50.300">
    <property type="entry name" value="P-loop containing nucleotide triphosphate hydrolases"/>
    <property type="match status" value="3"/>
</dbReference>
<dbReference type="AlphaFoldDB" id="A0A8J6C6C9"/>
<dbReference type="InterPro" id="IPR003593">
    <property type="entry name" value="AAA+_ATPase"/>
</dbReference>
<dbReference type="EMBL" id="JAGTXO010000036">
    <property type="protein sequence ID" value="KAG8459996.1"/>
    <property type="molecule type" value="Genomic_DNA"/>
</dbReference>
<feature type="region of interest" description="Disordered" evidence="4">
    <location>
        <begin position="112"/>
        <end position="172"/>
    </location>
</feature>
<name>A0A8J6C6C9_DIALT</name>
<dbReference type="InterPro" id="IPR017871">
    <property type="entry name" value="ABC_transporter-like_CS"/>
</dbReference>
<keyword evidence="7" id="KW-1185">Reference proteome</keyword>
<keyword evidence="2" id="KW-0547">Nucleotide-binding</keyword>
<dbReference type="Pfam" id="PF00005">
    <property type="entry name" value="ABC_tran"/>
    <property type="match status" value="3"/>
</dbReference>